<feature type="transmembrane region" description="Helical" evidence="7">
    <location>
        <begin position="416"/>
        <end position="435"/>
    </location>
</feature>
<evidence type="ECO:0000256" key="5">
    <source>
        <dbReference type="ARBA" id="ARBA00022989"/>
    </source>
</evidence>
<feature type="transmembrane region" description="Helical" evidence="7">
    <location>
        <begin position="283"/>
        <end position="301"/>
    </location>
</feature>
<evidence type="ECO:0000256" key="1">
    <source>
        <dbReference type="ARBA" id="ARBA00004651"/>
    </source>
</evidence>
<keyword evidence="4 7" id="KW-0812">Transmembrane</keyword>
<comment type="subcellular location">
    <subcellularLocation>
        <location evidence="1">Cell membrane</location>
        <topology evidence="1">Multi-pass membrane protein</topology>
    </subcellularLocation>
</comment>
<dbReference type="Pfam" id="PF19053">
    <property type="entry name" value="EccD"/>
    <property type="match status" value="1"/>
</dbReference>
<dbReference type="InterPro" id="IPR024962">
    <property type="entry name" value="YukD-like"/>
</dbReference>
<feature type="transmembrane region" description="Helical" evidence="7">
    <location>
        <begin position="174"/>
        <end position="193"/>
    </location>
</feature>
<dbReference type="GO" id="GO:0005886">
    <property type="term" value="C:plasma membrane"/>
    <property type="evidence" value="ECO:0007669"/>
    <property type="project" value="UniProtKB-SubCell"/>
</dbReference>
<comment type="similarity">
    <text evidence="2">Belongs to the EccD/Snm4 family.</text>
</comment>
<evidence type="ECO:0000313" key="10">
    <source>
        <dbReference type="Proteomes" id="UP000424462"/>
    </source>
</evidence>
<evidence type="ECO:0000259" key="8">
    <source>
        <dbReference type="Pfam" id="PF19053"/>
    </source>
</evidence>
<dbReference type="EMBL" id="CP046455">
    <property type="protein sequence ID" value="QGU06468.1"/>
    <property type="molecule type" value="Genomic_DNA"/>
</dbReference>
<proteinExistence type="inferred from homology"/>
<feature type="transmembrane region" description="Helical" evidence="7">
    <location>
        <begin position="388"/>
        <end position="409"/>
    </location>
</feature>
<dbReference type="Pfam" id="PF08817">
    <property type="entry name" value="YukD"/>
    <property type="match status" value="1"/>
</dbReference>
<keyword evidence="3" id="KW-1003">Cell membrane</keyword>
<name>A0A6B8WJ06_9CORY</name>
<organism evidence="9 10">
    <name type="scientific">Corynebacterium occultum</name>
    <dbReference type="NCBI Taxonomy" id="2675219"/>
    <lineage>
        <taxon>Bacteria</taxon>
        <taxon>Bacillati</taxon>
        <taxon>Actinomycetota</taxon>
        <taxon>Actinomycetes</taxon>
        <taxon>Mycobacteriales</taxon>
        <taxon>Corynebacteriaceae</taxon>
        <taxon>Corynebacterium</taxon>
    </lineage>
</organism>
<feature type="transmembrane region" description="Helical" evidence="7">
    <location>
        <begin position="342"/>
        <end position="368"/>
    </location>
</feature>
<accession>A0A6B8WJ06</accession>
<feature type="domain" description="EccD-like transmembrane" evidence="8">
    <location>
        <begin position="152"/>
        <end position="477"/>
    </location>
</feature>
<dbReference type="KEGG" id="cok:COCCU_02570"/>
<keyword evidence="5 7" id="KW-1133">Transmembrane helix</keyword>
<evidence type="ECO:0000313" key="9">
    <source>
        <dbReference type="EMBL" id="QGU06468.1"/>
    </source>
</evidence>
<dbReference type="Gene3D" id="3.10.20.90">
    <property type="entry name" value="Phosphatidylinositol 3-kinase Catalytic Subunit, Chain A, domain 1"/>
    <property type="match status" value="1"/>
</dbReference>
<feature type="transmembrane region" description="Helical" evidence="7">
    <location>
        <begin position="228"/>
        <end position="251"/>
    </location>
</feature>
<protein>
    <recommendedName>
        <fullName evidence="8">EccD-like transmembrane domain-containing protein</fullName>
    </recommendedName>
</protein>
<sequence precursor="true">MDIGQWGLSGAEDFRPGNTARGVSVLRFKRQRSGGINSVLINHALRLCVRVHVGTFHREMDVAVPNSSSLAEILTEVLELCGAPMISLPWQATTAAGQPLDQSLPLGESGLEQGSVLVLQPETESAAPVVRDAAEALVEGTAARPAQGLSTLAATIGAILLALVLLSSPLRGPLPAALLSGVVALVCVTVLTWHRRLPSLAIMVVLLSALSGVLAVAEGLAWTPEVAAWAFGAGACGAVVAIAGLSFLRVLPLRSAATLYTLVVLALGAASALSFGITPEGTAAAVVAAVLLILLAAPAAGSQLAGLKVPALPSAGQDLKASDRPDPDIMDRAHRAVHIHEGIILGALLGLLPAVLMVGLSGGGFAQALGVSTAGALLLHSARHRSPLATWALFLGALGGLAAVVLAAVQGPGHPTQLGVAMVAALATLSAPLWAGKIPELEPTTVVWLERAESLAIITLFPLAAQLMGIFAMIRGLG</sequence>
<gene>
    <name evidence="9" type="ORF">COCCU_02570</name>
</gene>
<evidence type="ECO:0000256" key="6">
    <source>
        <dbReference type="ARBA" id="ARBA00023136"/>
    </source>
</evidence>
<dbReference type="InterPro" id="IPR006707">
    <property type="entry name" value="T7SS_EccD"/>
</dbReference>
<dbReference type="Proteomes" id="UP000424462">
    <property type="component" value="Chromosome"/>
</dbReference>
<keyword evidence="10" id="KW-1185">Reference proteome</keyword>
<keyword evidence="6 7" id="KW-0472">Membrane</keyword>
<feature type="transmembrane region" description="Helical" evidence="7">
    <location>
        <begin position="258"/>
        <end position="277"/>
    </location>
</feature>
<feature type="transmembrane region" description="Helical" evidence="7">
    <location>
        <begin position="149"/>
        <end position="168"/>
    </location>
</feature>
<feature type="transmembrane region" description="Helical" evidence="7">
    <location>
        <begin position="200"/>
        <end position="222"/>
    </location>
</feature>
<dbReference type="InterPro" id="IPR044049">
    <property type="entry name" value="EccD_transm"/>
</dbReference>
<reference evidence="9 10" key="1">
    <citation type="submission" date="2019-11" db="EMBL/GenBank/DDBJ databases">
        <title>Complete genome sequence of Corynebacterium kalinowskii 1959, a novel Corynebacterium species isolated from soil of a small paddock in Vilsendorf, Germany.</title>
        <authorList>
            <person name="Schaffert L."/>
            <person name="Ruwe M."/>
            <person name="Milse J."/>
            <person name="Hanuschka K."/>
            <person name="Ortseifen V."/>
            <person name="Droste J."/>
            <person name="Brandt D."/>
            <person name="Schlueter L."/>
            <person name="Kutter Y."/>
            <person name="Vinke S."/>
            <person name="Viehoefer P."/>
            <person name="Jacob L."/>
            <person name="Luebke N.-C."/>
            <person name="Schulte-Berndt E."/>
            <person name="Hain C."/>
            <person name="Linder M."/>
            <person name="Schmidt P."/>
            <person name="Wollenschlaeger L."/>
            <person name="Luttermann T."/>
            <person name="Thieme E."/>
            <person name="Hassa J."/>
            <person name="Haak M."/>
            <person name="Wittchen M."/>
            <person name="Mentz A."/>
            <person name="Persicke M."/>
            <person name="Busche T."/>
            <person name="Ruckert C."/>
        </authorList>
    </citation>
    <scope>NUCLEOTIDE SEQUENCE [LARGE SCALE GENOMIC DNA]</scope>
    <source>
        <strain evidence="9 10">2039</strain>
    </source>
</reference>
<evidence type="ECO:0000256" key="4">
    <source>
        <dbReference type="ARBA" id="ARBA00022692"/>
    </source>
</evidence>
<dbReference type="AlphaFoldDB" id="A0A6B8WJ06"/>
<evidence type="ECO:0000256" key="7">
    <source>
        <dbReference type="SAM" id="Phobius"/>
    </source>
</evidence>
<dbReference type="NCBIfam" id="TIGR03920">
    <property type="entry name" value="T7SS_EccD"/>
    <property type="match status" value="1"/>
</dbReference>
<evidence type="ECO:0000256" key="2">
    <source>
        <dbReference type="ARBA" id="ARBA00006162"/>
    </source>
</evidence>
<feature type="transmembrane region" description="Helical" evidence="7">
    <location>
        <begin position="455"/>
        <end position="474"/>
    </location>
</feature>
<evidence type="ECO:0000256" key="3">
    <source>
        <dbReference type="ARBA" id="ARBA00022475"/>
    </source>
</evidence>